<dbReference type="eggNOG" id="ENOG502QQHW">
    <property type="taxonomic scope" value="Eukaryota"/>
</dbReference>
<dbReference type="InterPro" id="IPR049427">
    <property type="entry name" value="Acyl-ACP_TE_C"/>
</dbReference>
<evidence type="ECO:0000256" key="12">
    <source>
        <dbReference type="SAM" id="MobiDB-lite"/>
    </source>
</evidence>
<dbReference type="Gene3D" id="3.10.129.10">
    <property type="entry name" value="Hotdog Thioesterase"/>
    <property type="match status" value="2"/>
</dbReference>
<evidence type="ECO:0000256" key="5">
    <source>
        <dbReference type="ARBA" id="ARBA00022640"/>
    </source>
</evidence>
<dbReference type="PANTHER" id="PTHR31727">
    <property type="entry name" value="OLEOYL-ACYL CARRIER PROTEIN THIOESTERASE 1, CHLOROPLASTIC"/>
    <property type="match status" value="1"/>
</dbReference>
<dbReference type="STRING" id="65489.A0A0D3EP98"/>
<dbReference type="InterPro" id="IPR029069">
    <property type="entry name" value="HotDog_dom_sf"/>
</dbReference>
<comment type="function">
    <text evidence="11">Plays an essential role in chain termination during de novo fatty acid synthesis.</text>
</comment>
<evidence type="ECO:0000259" key="14">
    <source>
        <dbReference type="Pfam" id="PF01643"/>
    </source>
</evidence>
<dbReference type="Pfam" id="PF01643">
    <property type="entry name" value="Acyl-ACP_TE"/>
    <property type="match status" value="2"/>
</dbReference>
<name>A0A0D3EP98_9ORYZ</name>
<evidence type="ECO:0000256" key="8">
    <source>
        <dbReference type="ARBA" id="ARBA00022946"/>
    </source>
</evidence>
<keyword evidence="13" id="KW-0472">Membrane</keyword>
<accession>A0A0D3EP98</accession>
<dbReference type="PaxDb" id="65489-OBART01G16940.1"/>
<dbReference type="FunFam" id="3.10.129.10:FF:000151">
    <property type="entry name" value="Acyl-[acyl-carrier-protein] hydrolase"/>
    <property type="match status" value="1"/>
</dbReference>
<sequence length="437" mass="49487">MANTTLLYYSKLLVRCSAYEKDGSGGGRVRVNGAAHRVPLQVGAALETKINRSLAGLMRPPVLSQPPTEEEAEGRRSQRQNIPSEKQTVDPFRQAVIVEGGVRYRQTVVVRSYEVGPDRTATLETVLNLLQETALNHVWMSGLLGDGFGATHAMITNNLIWVVSRMHVQVDHYPIWYIILVFVFVHGVLFVQRGRGKKIYAHQTEVGCRGEVLEIDTWVGSSGKNGMRRDWLVRGRSSGAIFVRATSTWVMMNKVTRRLSKMPKEVRDEISPWFIDRHAIDEGATDKIIKLDTNATYVDSDLKPKRSDLDMNNHVNNVKYVRWMLETLPDQFLQQHQLSSIILEYRKECGSSDVVQSICQPDEDTIMPGENVSIVMGPSLSQEIINGHHSLAGALQQWPTKYTHLLQLKANDKYEEIVRGRTTWKKKSYSISNVLKF</sequence>
<evidence type="ECO:0000256" key="7">
    <source>
        <dbReference type="ARBA" id="ARBA00022832"/>
    </source>
</evidence>
<keyword evidence="8" id="KW-0809">Transit peptide</keyword>
<evidence type="ECO:0000256" key="13">
    <source>
        <dbReference type="SAM" id="Phobius"/>
    </source>
</evidence>
<keyword evidence="17" id="KW-1185">Reference proteome</keyword>
<feature type="domain" description="Acyl-ACP thioesterase N-terminal hotdog" evidence="14">
    <location>
        <begin position="102"/>
        <end position="176"/>
    </location>
</feature>
<dbReference type="GO" id="GO:0009507">
    <property type="term" value="C:chloroplast"/>
    <property type="evidence" value="ECO:0007669"/>
    <property type="project" value="UniProtKB-SubCell"/>
</dbReference>
<organism evidence="16">
    <name type="scientific">Oryza barthii</name>
    <dbReference type="NCBI Taxonomy" id="65489"/>
    <lineage>
        <taxon>Eukaryota</taxon>
        <taxon>Viridiplantae</taxon>
        <taxon>Streptophyta</taxon>
        <taxon>Embryophyta</taxon>
        <taxon>Tracheophyta</taxon>
        <taxon>Spermatophyta</taxon>
        <taxon>Magnoliopsida</taxon>
        <taxon>Liliopsida</taxon>
        <taxon>Poales</taxon>
        <taxon>Poaceae</taxon>
        <taxon>BOP clade</taxon>
        <taxon>Oryzoideae</taxon>
        <taxon>Oryzeae</taxon>
        <taxon>Oryzinae</taxon>
        <taxon>Oryza</taxon>
    </lineage>
</organism>
<feature type="domain" description="Acyl-ACP thioesterase-like C-terminal" evidence="15">
    <location>
        <begin position="296"/>
        <end position="378"/>
    </location>
</feature>
<evidence type="ECO:0000256" key="6">
    <source>
        <dbReference type="ARBA" id="ARBA00022801"/>
    </source>
</evidence>
<dbReference type="EnsemblPlants" id="OBART01G16940.1">
    <property type="protein sequence ID" value="OBART01G16940.1"/>
    <property type="gene ID" value="OBART01G16940"/>
</dbReference>
<proteinExistence type="inferred from homology"/>
<dbReference type="GO" id="GO:0000036">
    <property type="term" value="F:acyl carrier activity"/>
    <property type="evidence" value="ECO:0007669"/>
    <property type="project" value="TreeGrafter"/>
</dbReference>
<dbReference type="EC" id="3.1.2.-" evidence="11"/>
<evidence type="ECO:0000256" key="11">
    <source>
        <dbReference type="RuleBase" id="RU363096"/>
    </source>
</evidence>
<keyword evidence="7 11" id="KW-0276">Fatty acid metabolism</keyword>
<evidence type="ECO:0000256" key="4">
    <source>
        <dbReference type="ARBA" id="ARBA00022528"/>
    </source>
</evidence>
<evidence type="ECO:0000256" key="10">
    <source>
        <dbReference type="ARBA" id="ARBA00023160"/>
    </source>
</evidence>
<keyword evidence="13" id="KW-0812">Transmembrane</keyword>
<dbReference type="InterPro" id="IPR045023">
    <property type="entry name" value="FATA/B"/>
</dbReference>
<evidence type="ECO:0000256" key="1">
    <source>
        <dbReference type="ARBA" id="ARBA00004229"/>
    </source>
</evidence>
<protein>
    <recommendedName>
        <fullName evidence="11">Acyl-[acyl-carrier-protein] hydrolase</fullName>
        <ecNumber evidence="11">3.1.2.-</ecNumber>
    </recommendedName>
</protein>
<evidence type="ECO:0000259" key="15">
    <source>
        <dbReference type="Pfam" id="PF20791"/>
    </source>
</evidence>
<evidence type="ECO:0000256" key="3">
    <source>
        <dbReference type="ARBA" id="ARBA00022516"/>
    </source>
</evidence>
<evidence type="ECO:0000256" key="2">
    <source>
        <dbReference type="ARBA" id="ARBA00006500"/>
    </source>
</evidence>
<evidence type="ECO:0000313" key="17">
    <source>
        <dbReference type="Proteomes" id="UP000026960"/>
    </source>
</evidence>
<reference evidence="16" key="1">
    <citation type="journal article" date="2009" name="Rice">
        <title>De Novo Next Generation Sequencing of Plant Genomes.</title>
        <authorList>
            <person name="Rounsley S."/>
            <person name="Marri P.R."/>
            <person name="Yu Y."/>
            <person name="He R."/>
            <person name="Sisneros N."/>
            <person name="Goicoechea J.L."/>
            <person name="Lee S.J."/>
            <person name="Angelova A."/>
            <person name="Kudrna D."/>
            <person name="Luo M."/>
            <person name="Affourtit J."/>
            <person name="Desany B."/>
            <person name="Knight J."/>
            <person name="Niazi F."/>
            <person name="Egholm M."/>
            <person name="Wing R.A."/>
        </authorList>
    </citation>
    <scope>NUCLEOTIDE SEQUENCE [LARGE SCALE GENOMIC DNA]</scope>
    <source>
        <strain evidence="16">cv. IRGC 105608</strain>
    </source>
</reference>
<dbReference type="Gramene" id="OBART01G16940.1">
    <property type="protein sequence ID" value="OBART01G16940.1"/>
    <property type="gene ID" value="OBART01G16940"/>
</dbReference>
<feature type="region of interest" description="Disordered" evidence="12">
    <location>
        <begin position="57"/>
        <end position="85"/>
    </location>
</feature>
<comment type="similarity">
    <text evidence="2 11">Belongs to the acyl-ACP thioesterase family.</text>
</comment>
<keyword evidence="6 11" id="KW-0378">Hydrolase</keyword>
<keyword evidence="3 11" id="KW-0444">Lipid biosynthesis</keyword>
<keyword evidence="10 11" id="KW-0275">Fatty acid biosynthesis</keyword>
<dbReference type="GO" id="GO:0016297">
    <property type="term" value="F:fatty acyl-[ACP] hydrolase activity"/>
    <property type="evidence" value="ECO:0007669"/>
    <property type="project" value="InterPro"/>
</dbReference>
<dbReference type="PANTHER" id="PTHR31727:SF10">
    <property type="entry name" value="ACYL-[ACYL-CARRIER-PROTEIN] HYDROLASE"/>
    <property type="match status" value="1"/>
</dbReference>
<keyword evidence="9 11" id="KW-0443">Lipid metabolism</keyword>
<dbReference type="HOGENOM" id="CLU_045466_1_1_1"/>
<feature type="transmembrane region" description="Helical" evidence="13">
    <location>
        <begin position="173"/>
        <end position="191"/>
    </location>
</feature>
<dbReference type="SUPFAM" id="SSF54637">
    <property type="entry name" value="Thioesterase/thiol ester dehydrase-isomerase"/>
    <property type="match status" value="3"/>
</dbReference>
<keyword evidence="5 11" id="KW-0934">Plastid</keyword>
<dbReference type="InterPro" id="IPR002864">
    <property type="entry name" value="Acyl-ACP_thioesterase_NHD"/>
</dbReference>
<evidence type="ECO:0000313" key="16">
    <source>
        <dbReference type="EnsemblPlants" id="OBART01G16940.1"/>
    </source>
</evidence>
<dbReference type="Proteomes" id="UP000026960">
    <property type="component" value="Chromosome 1"/>
</dbReference>
<keyword evidence="13" id="KW-1133">Transmembrane helix</keyword>
<feature type="domain" description="Acyl-ACP thioesterase N-terminal hotdog" evidence="14">
    <location>
        <begin position="210"/>
        <end position="270"/>
    </location>
</feature>
<comment type="subcellular location">
    <subcellularLocation>
        <location evidence="1 11">Plastid</location>
        <location evidence="1 11">Chloroplast</location>
    </subcellularLocation>
</comment>
<dbReference type="AlphaFoldDB" id="A0A0D3EP98"/>
<reference evidence="16" key="2">
    <citation type="submission" date="2015-03" db="UniProtKB">
        <authorList>
            <consortium name="EnsemblPlants"/>
        </authorList>
    </citation>
    <scope>IDENTIFICATION</scope>
</reference>
<evidence type="ECO:0000256" key="9">
    <source>
        <dbReference type="ARBA" id="ARBA00023098"/>
    </source>
</evidence>
<dbReference type="Pfam" id="PF20791">
    <property type="entry name" value="Acyl-ACP_TE_C"/>
    <property type="match status" value="1"/>
</dbReference>
<keyword evidence="4 11" id="KW-0150">Chloroplast</keyword>